<protein>
    <submittedName>
        <fullName evidence="2">Uncharacterized protein</fullName>
    </submittedName>
</protein>
<keyword evidence="1" id="KW-1185">Reference proteome</keyword>
<dbReference type="AlphaFoldDB" id="A0A1I7WC98"/>
<name>A0A1I7WC98_HETBA</name>
<dbReference type="WBParaSite" id="Hba_02331">
    <property type="protein sequence ID" value="Hba_02331"/>
    <property type="gene ID" value="Hba_02331"/>
</dbReference>
<evidence type="ECO:0000313" key="1">
    <source>
        <dbReference type="Proteomes" id="UP000095283"/>
    </source>
</evidence>
<evidence type="ECO:0000313" key="2">
    <source>
        <dbReference type="WBParaSite" id="Hba_02331"/>
    </source>
</evidence>
<dbReference type="Proteomes" id="UP000095283">
    <property type="component" value="Unplaced"/>
</dbReference>
<reference evidence="2" key="1">
    <citation type="submission" date="2016-11" db="UniProtKB">
        <authorList>
            <consortium name="WormBaseParasite"/>
        </authorList>
    </citation>
    <scope>IDENTIFICATION</scope>
</reference>
<organism evidence="1 2">
    <name type="scientific">Heterorhabditis bacteriophora</name>
    <name type="common">Entomopathogenic nematode worm</name>
    <dbReference type="NCBI Taxonomy" id="37862"/>
    <lineage>
        <taxon>Eukaryota</taxon>
        <taxon>Metazoa</taxon>
        <taxon>Ecdysozoa</taxon>
        <taxon>Nematoda</taxon>
        <taxon>Chromadorea</taxon>
        <taxon>Rhabditida</taxon>
        <taxon>Rhabditina</taxon>
        <taxon>Rhabditomorpha</taxon>
        <taxon>Strongyloidea</taxon>
        <taxon>Heterorhabditidae</taxon>
        <taxon>Heterorhabditis</taxon>
    </lineage>
</organism>
<sequence>MKFLYYSNSCRNHFLGDYRVQISMCCNIIRKFICNNEIHSSIQSSCSVDIDLYNYWES</sequence>
<accession>A0A1I7WC98</accession>
<proteinExistence type="predicted"/>